<gene>
    <name evidence="13" type="ORF">CWS31_003700</name>
</gene>
<evidence type="ECO:0000256" key="8">
    <source>
        <dbReference type="PROSITE-ProRule" id="PRU00284"/>
    </source>
</evidence>
<comment type="caution">
    <text evidence="13">The sequence shown here is derived from an EMBL/GenBank/DDBJ whole genome shotgun (WGS) entry which is preliminary data.</text>
</comment>
<evidence type="ECO:0000256" key="7">
    <source>
        <dbReference type="ARBA" id="ARBA00029447"/>
    </source>
</evidence>
<keyword evidence="2" id="KW-0997">Cell inner membrane</keyword>
<dbReference type="InterPro" id="IPR000727">
    <property type="entry name" value="T_SNARE_dom"/>
</dbReference>
<evidence type="ECO:0000256" key="2">
    <source>
        <dbReference type="ARBA" id="ARBA00022519"/>
    </source>
</evidence>
<feature type="domain" description="Methyl-accepting transducer" evidence="10">
    <location>
        <begin position="399"/>
        <end position="635"/>
    </location>
</feature>
<dbReference type="PROSITE" id="PS50192">
    <property type="entry name" value="T_SNARE"/>
    <property type="match status" value="1"/>
</dbReference>
<name>A0ABY3N0X4_9GAMM</name>
<proteinExistence type="inferred from homology"/>
<dbReference type="CDD" id="cd06225">
    <property type="entry name" value="HAMP"/>
    <property type="match status" value="1"/>
</dbReference>
<feature type="transmembrane region" description="Helical" evidence="9">
    <location>
        <begin position="319"/>
        <end position="338"/>
    </location>
</feature>
<evidence type="ECO:0000256" key="1">
    <source>
        <dbReference type="ARBA" id="ARBA00004429"/>
    </source>
</evidence>
<comment type="subcellular location">
    <subcellularLocation>
        <location evidence="1">Cell inner membrane</location>
        <topology evidence="1">Multi-pass membrane protein</topology>
    </subcellularLocation>
</comment>
<dbReference type="SUPFAM" id="SSF58104">
    <property type="entry name" value="Methyl-accepting chemotaxis protein (MCP) signaling domain"/>
    <property type="match status" value="1"/>
</dbReference>
<dbReference type="SMART" id="SM00304">
    <property type="entry name" value="HAMP"/>
    <property type="match status" value="1"/>
</dbReference>
<feature type="domain" description="T-SNARE coiled-coil homology" evidence="11">
    <location>
        <begin position="390"/>
        <end position="452"/>
    </location>
</feature>
<protein>
    <submittedName>
        <fullName evidence="13">Methyl-accepting chemotaxis protein</fullName>
    </submittedName>
</protein>
<dbReference type="Gene3D" id="1.10.287.950">
    <property type="entry name" value="Methyl-accepting chemotaxis protein"/>
    <property type="match status" value="1"/>
</dbReference>
<dbReference type="InterPro" id="IPR004089">
    <property type="entry name" value="MCPsignal_dom"/>
</dbReference>
<dbReference type="Pfam" id="PF00015">
    <property type="entry name" value="MCPsignal"/>
    <property type="match status" value="1"/>
</dbReference>
<evidence type="ECO:0000313" key="14">
    <source>
        <dbReference type="Proteomes" id="UP000815846"/>
    </source>
</evidence>
<evidence type="ECO:0000256" key="9">
    <source>
        <dbReference type="SAM" id="Phobius"/>
    </source>
</evidence>
<evidence type="ECO:0000259" key="10">
    <source>
        <dbReference type="PROSITE" id="PS50111"/>
    </source>
</evidence>
<dbReference type="PROSITE" id="PS50885">
    <property type="entry name" value="HAMP"/>
    <property type="match status" value="1"/>
</dbReference>
<accession>A0ABY3N0X4</accession>
<keyword evidence="6 8" id="KW-0807">Transducer</keyword>
<dbReference type="PROSITE" id="PS50111">
    <property type="entry name" value="CHEMOTAXIS_TRANSDUC_2"/>
    <property type="match status" value="1"/>
</dbReference>
<sequence length="671" mass="74036">MNVILRPATNLMNQLTYLQKFILISLISVVPLLVLAYMQLQTFHQAEQITQKELNGLQELALAFNLIDIAGQRNDLILIRGTDTRVDVNLAKQIEQKGSEYLQTLNTLKELAVNNEQMSYIDKINDLSTEIAVDRSKTTARMSLVEKYNILNQSVNKTWELIRTIAHEAGLSRDKNAQNFFLMKLIIDDLELAIKHQGMHRSFASMAFKTGQLSSRSLDAFDQVLLFLDQDANGIKIKLTPLASHDELADISARVVQQLQQDVITLDDILLAEEFNQPWLVYFNEGVKALTVINDFIDLSIGMIESDLQLRANQQQQDFNILLVTCILVLVFVCYLMLGFNLSVRRSIHEILTTAREVSKGDLTVQVISNSKDEIGQLGEEFNQMTANIRNLIREVSNTATVVVTQTTIVDEIATQSSQAIALQSSEIDQITHSVKDMSLSVDAVANKISEASTASVKVSDEANTGNNLVESSITSIKVLSSNIDHSLAMIKLLAKESDGISVVLDVIKNIADQTNLLALNAAIEAARAGEQGRGFAVVADEVRTLAQKTQQSTQQIEQIILRLQTGVADTAKAMEISFENVGKSVASSEEVGESLARILLSAQNIVDVNEQIVKATDEQSLVAQDIDEKIFAINGLASNTAEGAKNTANSLDNMVEQTNHLNEVIHSFKI</sequence>
<organism evidence="13 14">
    <name type="scientific">Colwellia echini</name>
    <dbReference type="NCBI Taxonomy" id="1982103"/>
    <lineage>
        <taxon>Bacteria</taxon>
        <taxon>Pseudomonadati</taxon>
        <taxon>Pseudomonadota</taxon>
        <taxon>Gammaproteobacteria</taxon>
        <taxon>Alteromonadales</taxon>
        <taxon>Colwelliaceae</taxon>
        <taxon>Colwellia</taxon>
    </lineage>
</organism>
<dbReference type="Proteomes" id="UP000815846">
    <property type="component" value="Unassembled WGS sequence"/>
</dbReference>
<reference evidence="13 14" key="1">
    <citation type="submission" date="2019-08" db="EMBL/GenBank/DDBJ databases">
        <title>Microbe sample from Colwellia echini.</title>
        <authorList>
            <person name="Christiansen L."/>
            <person name="Pathiraja D."/>
            <person name="Schultz-Johansen M."/>
            <person name="Choi I.-G."/>
            <person name="Stougaard P."/>
        </authorList>
    </citation>
    <scope>NUCLEOTIDE SEQUENCE [LARGE SCALE GENOMIC DNA]</scope>
    <source>
        <strain evidence="13 14">A3</strain>
    </source>
</reference>
<dbReference type="Gene3D" id="6.10.340.10">
    <property type="match status" value="1"/>
</dbReference>
<evidence type="ECO:0000256" key="5">
    <source>
        <dbReference type="ARBA" id="ARBA00023136"/>
    </source>
</evidence>
<keyword evidence="4 9" id="KW-1133">Transmembrane helix</keyword>
<dbReference type="PANTHER" id="PTHR32089">
    <property type="entry name" value="METHYL-ACCEPTING CHEMOTAXIS PROTEIN MCPB"/>
    <property type="match status" value="1"/>
</dbReference>
<dbReference type="CDD" id="cd11386">
    <property type="entry name" value="MCP_signal"/>
    <property type="match status" value="1"/>
</dbReference>
<comment type="similarity">
    <text evidence="7">Belongs to the methyl-accepting chemotaxis (MCP) protein family.</text>
</comment>
<evidence type="ECO:0000259" key="11">
    <source>
        <dbReference type="PROSITE" id="PS50192"/>
    </source>
</evidence>
<feature type="domain" description="HAMP" evidence="12">
    <location>
        <begin position="342"/>
        <end position="394"/>
    </location>
</feature>
<feature type="transmembrane region" description="Helical" evidence="9">
    <location>
        <begin position="21"/>
        <end position="40"/>
    </location>
</feature>
<evidence type="ECO:0000256" key="3">
    <source>
        <dbReference type="ARBA" id="ARBA00022692"/>
    </source>
</evidence>
<evidence type="ECO:0000259" key="12">
    <source>
        <dbReference type="PROSITE" id="PS50885"/>
    </source>
</evidence>
<dbReference type="Pfam" id="PF00672">
    <property type="entry name" value="HAMP"/>
    <property type="match status" value="1"/>
</dbReference>
<dbReference type="PANTHER" id="PTHR32089:SF119">
    <property type="entry name" value="METHYL-ACCEPTING CHEMOTAXIS PROTEIN CTPL"/>
    <property type="match status" value="1"/>
</dbReference>
<evidence type="ECO:0000256" key="6">
    <source>
        <dbReference type="ARBA" id="ARBA00023224"/>
    </source>
</evidence>
<keyword evidence="5 9" id="KW-0472">Membrane</keyword>
<evidence type="ECO:0000256" key="4">
    <source>
        <dbReference type="ARBA" id="ARBA00022989"/>
    </source>
</evidence>
<keyword evidence="2" id="KW-1003">Cell membrane</keyword>
<evidence type="ECO:0000313" key="13">
    <source>
        <dbReference type="EMBL" id="TYK66897.1"/>
    </source>
</evidence>
<dbReference type="EMBL" id="PJAI02000002">
    <property type="protein sequence ID" value="TYK66897.1"/>
    <property type="molecule type" value="Genomic_DNA"/>
</dbReference>
<keyword evidence="3 9" id="KW-0812">Transmembrane</keyword>
<dbReference type="RefSeq" id="WP_101344444.1">
    <property type="nucleotide sequence ID" value="NZ_PJAI02000002.1"/>
</dbReference>
<dbReference type="SMART" id="SM00283">
    <property type="entry name" value="MA"/>
    <property type="match status" value="1"/>
</dbReference>
<keyword evidence="14" id="KW-1185">Reference proteome</keyword>
<dbReference type="InterPro" id="IPR003660">
    <property type="entry name" value="HAMP_dom"/>
</dbReference>